<accession>A0ABT2WGR8</accession>
<gene>
    <name evidence="2" type="ORF">OEV82_10540</name>
</gene>
<name>A0ABT2WGR8_9BACI</name>
<dbReference type="InterPro" id="IPR026838">
    <property type="entry name" value="YheC/D"/>
</dbReference>
<dbReference type="Gene3D" id="3.30.470.20">
    <property type="entry name" value="ATP-grasp fold, B domain"/>
    <property type="match status" value="1"/>
</dbReference>
<evidence type="ECO:0000313" key="3">
    <source>
        <dbReference type="Proteomes" id="UP001208656"/>
    </source>
</evidence>
<evidence type="ECO:0000313" key="2">
    <source>
        <dbReference type="EMBL" id="MCU9594874.1"/>
    </source>
</evidence>
<protein>
    <submittedName>
        <fullName evidence="2">YheC/YheD family protein</fullName>
    </submittedName>
</protein>
<evidence type="ECO:0000259" key="1">
    <source>
        <dbReference type="Pfam" id="PF26154"/>
    </source>
</evidence>
<feature type="domain" description="DUF8042" evidence="1">
    <location>
        <begin position="10"/>
        <end position="108"/>
    </location>
</feature>
<dbReference type="Proteomes" id="UP001208656">
    <property type="component" value="Unassembled WGS sequence"/>
</dbReference>
<dbReference type="SUPFAM" id="SSF56059">
    <property type="entry name" value="Glutathione synthetase ATP-binding domain-like"/>
    <property type="match status" value="1"/>
</dbReference>
<reference evidence="2 3" key="1">
    <citation type="submission" date="2022-10" db="EMBL/GenBank/DDBJ databases">
        <title>Description of Fervidibacillus gen. nov. in the family Fervidibacillaceae fam. nov. with two species, Fervidibacillus albus sp. nov., and Fervidibacillus halotolerans sp. nov., isolated from tidal flat sediments.</title>
        <authorList>
            <person name="Kwon K.K."/>
            <person name="Yang S.-H."/>
        </authorList>
    </citation>
    <scope>NUCLEOTIDE SEQUENCE [LARGE SCALE GENOMIC DNA]</scope>
    <source>
        <strain evidence="2 3">DSM 23332</strain>
    </source>
</reference>
<dbReference type="EMBL" id="JAOUSE010000032">
    <property type="protein sequence ID" value="MCU9594874.1"/>
    <property type="molecule type" value="Genomic_DNA"/>
</dbReference>
<comment type="caution">
    <text evidence="2">The sequence shown here is derived from an EMBL/GenBank/DDBJ whole genome shotgun (WGS) entry which is preliminary data.</text>
</comment>
<dbReference type="InterPro" id="IPR058355">
    <property type="entry name" value="DUF8042"/>
</dbReference>
<dbReference type="RefSeq" id="WP_263061849.1">
    <property type="nucleotide sequence ID" value="NZ_JAOUSE010000032.1"/>
</dbReference>
<proteinExistence type="predicted"/>
<sequence>MKNQPDPKLIQVRKIIDTMLEASEHLRTLIKNKDLKNSIFIFGSIVQGFESIEIFLKTSKLDRGLKTRKNIEQNILYFAKELERGNITKLLEIMQFSLIPNIRKLKGNFDDDNKDRQFIIGVYLDHVNPIEVLPEARTLALIKEAKKRNAEIFFFSSNDVNLKEKQIYGMTKIDGKWQKKDFPLPDVINNVGVVTKGRQSSIERNLRKLIPFTTFAIGDKFYLVKKLVESGKYAHLLAPFKVVTDIDIVLKFLEHNDQAVFKPLRGARGENIYYLEKNGRKHTLYNHTKKKQLDIEALEKWVYDVILKRKNTYMIQKYINARTKSNEPFDIRAHVQKDGEGKWQITKIYPRIGNKKSILSNISRGGRTEDIESFFESQFDNKGSLYLKKLLQLSMDLTWHIDKLHGLALDELGLDLAIDNNGRFWLHEANIGPQTTYHEEERAVNTIGYALYLAKNKIFHTNEFEILNLPKDQFSIKTNDLDIAKLEHDITVGMLVGEEEINELTIACAYVANYENVNFFYFTPKDIDFNEGLIRGHFYIDHKWVPKIVKYPDVIYDRLRLRGVKGFDFIYQEFEGIPITNEFYGNSINKLKVYDRLKNTGVFDDIIIPYKKIERLKDIKNFIDNYNKIIIKPEVGSFANGWIYVKFLDTKRLSFFAQQPFMDCSTSQVDCQSEKIL</sequence>
<organism evidence="2 3">
    <name type="scientific">Pallidibacillus thermolactis</name>
    <dbReference type="NCBI Taxonomy" id="251051"/>
    <lineage>
        <taxon>Bacteria</taxon>
        <taxon>Bacillati</taxon>
        <taxon>Bacillota</taxon>
        <taxon>Bacilli</taxon>
        <taxon>Bacillales</taxon>
        <taxon>Bacillaceae</taxon>
        <taxon>Pallidibacillus</taxon>
    </lineage>
</organism>
<dbReference type="Pfam" id="PF14398">
    <property type="entry name" value="ATPgrasp_YheCD"/>
    <property type="match status" value="2"/>
</dbReference>
<dbReference type="Pfam" id="PF26154">
    <property type="entry name" value="DUF8042"/>
    <property type="match status" value="1"/>
</dbReference>
<keyword evidence="3" id="KW-1185">Reference proteome</keyword>